<dbReference type="EMBL" id="BPWL01000002">
    <property type="protein sequence ID" value="GJJ07729.1"/>
    <property type="molecule type" value="Genomic_DNA"/>
</dbReference>
<gene>
    <name evidence="2" type="ORF">Clacol_001934</name>
</gene>
<feature type="signal peptide" evidence="1">
    <location>
        <begin position="1"/>
        <end position="19"/>
    </location>
</feature>
<protein>
    <submittedName>
        <fullName evidence="2">Uncharacterized protein</fullName>
    </submittedName>
</protein>
<sequence length="301" mass="32113">MRSAVFFAIFGLFPVLISGFPFLRRDGDDSSSASSDLATDFMTLNLLIAASFYEQSVAISQSLNSPGPAAIFGAGSVVNADQLTSLNPGANDLNCTFDLDDILDRSNIDNLFDSMIYIESIKLMGAVNLLSNTSLDLSQTEQDIFNGIYQDAHKISVLMGNITIPGFPLDNSPNLTQEDYSSLLFRFNSTCLNDLGLQNLPSHIQQGLGAPHVLPPVFAVKTTNKGCSDLSSVFCQVITADPNGPTNAAVSPQAGTCLVNATAGLTLFYTTRTSDPLPIDLTQRQAQDGNICSGPELLLLT</sequence>
<comment type="caution">
    <text evidence="2">The sequence shown here is derived from an EMBL/GenBank/DDBJ whole genome shotgun (WGS) entry which is preliminary data.</text>
</comment>
<accession>A0AAV5A383</accession>
<keyword evidence="1" id="KW-0732">Signal</keyword>
<evidence type="ECO:0000313" key="2">
    <source>
        <dbReference type="EMBL" id="GJJ07729.1"/>
    </source>
</evidence>
<feature type="chain" id="PRO_5043652260" evidence="1">
    <location>
        <begin position="20"/>
        <end position="301"/>
    </location>
</feature>
<name>A0AAV5A383_9AGAM</name>
<keyword evidence="3" id="KW-1185">Reference proteome</keyword>
<evidence type="ECO:0000313" key="3">
    <source>
        <dbReference type="Proteomes" id="UP001050691"/>
    </source>
</evidence>
<proteinExistence type="predicted"/>
<dbReference type="Proteomes" id="UP001050691">
    <property type="component" value="Unassembled WGS sequence"/>
</dbReference>
<evidence type="ECO:0000256" key="1">
    <source>
        <dbReference type="SAM" id="SignalP"/>
    </source>
</evidence>
<organism evidence="2 3">
    <name type="scientific">Clathrus columnatus</name>
    <dbReference type="NCBI Taxonomy" id="1419009"/>
    <lineage>
        <taxon>Eukaryota</taxon>
        <taxon>Fungi</taxon>
        <taxon>Dikarya</taxon>
        <taxon>Basidiomycota</taxon>
        <taxon>Agaricomycotina</taxon>
        <taxon>Agaricomycetes</taxon>
        <taxon>Phallomycetidae</taxon>
        <taxon>Phallales</taxon>
        <taxon>Clathraceae</taxon>
        <taxon>Clathrus</taxon>
    </lineage>
</organism>
<dbReference type="AlphaFoldDB" id="A0AAV5A383"/>
<reference evidence="2" key="1">
    <citation type="submission" date="2021-10" db="EMBL/GenBank/DDBJ databases">
        <title>De novo Genome Assembly of Clathrus columnatus (Basidiomycota, Fungi) Using Illumina and Nanopore Sequence Data.</title>
        <authorList>
            <person name="Ogiso-Tanaka E."/>
            <person name="Itagaki H."/>
            <person name="Hosoya T."/>
            <person name="Hosaka K."/>
        </authorList>
    </citation>
    <scope>NUCLEOTIDE SEQUENCE</scope>
    <source>
        <strain evidence="2">MO-923</strain>
    </source>
</reference>